<dbReference type="InterPro" id="IPR050188">
    <property type="entry name" value="RluA_PseudoU_synthase"/>
</dbReference>
<name>A0AB34IGH9_PRYPA</name>
<dbReference type="GO" id="GO:0000455">
    <property type="term" value="P:enzyme-directed rRNA pseudouridine synthesis"/>
    <property type="evidence" value="ECO:0007669"/>
    <property type="project" value="TreeGrafter"/>
</dbReference>
<dbReference type="InterPro" id="IPR006145">
    <property type="entry name" value="PsdUridine_synth_RsuA/RluA"/>
</dbReference>
<dbReference type="CDD" id="cd02869">
    <property type="entry name" value="PseudoU_synth_RluA_like"/>
    <property type="match status" value="1"/>
</dbReference>
<dbReference type="GO" id="GO:0003723">
    <property type="term" value="F:RNA binding"/>
    <property type="evidence" value="ECO:0007669"/>
    <property type="project" value="InterPro"/>
</dbReference>
<dbReference type="GO" id="GO:0009982">
    <property type="term" value="F:pseudouridine synthase activity"/>
    <property type="evidence" value="ECO:0007669"/>
    <property type="project" value="InterPro"/>
</dbReference>
<dbReference type="SUPFAM" id="SSF55120">
    <property type="entry name" value="Pseudouridine synthase"/>
    <property type="match status" value="1"/>
</dbReference>
<dbReference type="Pfam" id="PF00849">
    <property type="entry name" value="PseudoU_synth_2"/>
    <property type="match status" value="1"/>
</dbReference>
<dbReference type="PANTHER" id="PTHR21600">
    <property type="entry name" value="MITOCHONDRIAL RNA PSEUDOURIDINE SYNTHASE"/>
    <property type="match status" value="1"/>
</dbReference>
<protein>
    <recommendedName>
        <fullName evidence="2">Pseudouridine synthase RsuA/RluA-like domain-containing protein</fullName>
    </recommendedName>
</protein>
<dbReference type="AlphaFoldDB" id="A0AB34IGH9"/>
<dbReference type="EMBL" id="JBGBPQ010000028">
    <property type="protein sequence ID" value="KAL1496812.1"/>
    <property type="molecule type" value="Genomic_DNA"/>
</dbReference>
<reference evidence="3 4" key="1">
    <citation type="journal article" date="2024" name="Science">
        <title>Giant polyketide synthase enzymes in the biosynthesis of giant marine polyether toxins.</title>
        <authorList>
            <person name="Fallon T.R."/>
            <person name="Shende V.V."/>
            <person name="Wierzbicki I.H."/>
            <person name="Pendleton A.L."/>
            <person name="Watervoot N.F."/>
            <person name="Auber R.P."/>
            <person name="Gonzalez D.J."/>
            <person name="Wisecaver J.H."/>
            <person name="Moore B.S."/>
        </authorList>
    </citation>
    <scope>NUCLEOTIDE SEQUENCE [LARGE SCALE GENOMIC DNA]</scope>
    <source>
        <strain evidence="3 4">12B1</strain>
    </source>
</reference>
<evidence type="ECO:0000259" key="2">
    <source>
        <dbReference type="Pfam" id="PF00849"/>
    </source>
</evidence>
<dbReference type="PANTHER" id="PTHR21600:SF87">
    <property type="entry name" value="RNA PSEUDOURIDYLATE SYNTHASE DOMAIN-CONTAINING PROTEIN 1"/>
    <property type="match status" value="1"/>
</dbReference>
<evidence type="ECO:0000256" key="1">
    <source>
        <dbReference type="ARBA" id="ARBA00010876"/>
    </source>
</evidence>
<dbReference type="InterPro" id="IPR020103">
    <property type="entry name" value="PsdUridine_synth_cat_dom_sf"/>
</dbReference>
<dbReference type="Gene3D" id="3.30.2350.10">
    <property type="entry name" value="Pseudouridine synthase"/>
    <property type="match status" value="1"/>
</dbReference>
<comment type="similarity">
    <text evidence="1">Belongs to the pseudouridine synthase RluA family.</text>
</comment>
<evidence type="ECO:0000313" key="4">
    <source>
        <dbReference type="Proteomes" id="UP001515480"/>
    </source>
</evidence>
<keyword evidence="4" id="KW-1185">Reference proteome</keyword>
<dbReference type="Proteomes" id="UP001515480">
    <property type="component" value="Unassembled WGS sequence"/>
</dbReference>
<evidence type="ECO:0000313" key="3">
    <source>
        <dbReference type="EMBL" id="KAL1496812.1"/>
    </source>
</evidence>
<feature type="domain" description="Pseudouridine synthase RsuA/RluA-like" evidence="2">
    <location>
        <begin position="40"/>
        <end position="186"/>
    </location>
</feature>
<gene>
    <name evidence="3" type="ORF">AB1Y20_014398</name>
</gene>
<organism evidence="3 4">
    <name type="scientific">Prymnesium parvum</name>
    <name type="common">Toxic golden alga</name>
    <dbReference type="NCBI Taxonomy" id="97485"/>
    <lineage>
        <taxon>Eukaryota</taxon>
        <taxon>Haptista</taxon>
        <taxon>Haptophyta</taxon>
        <taxon>Prymnesiophyceae</taxon>
        <taxon>Prymnesiales</taxon>
        <taxon>Prymnesiaceae</taxon>
        <taxon>Prymnesium</taxon>
    </lineage>
</organism>
<sequence>MLFLLVQLAPPPRHPAPRCCDSGASSPLASYRLIHRDASLLVVNKDAGLLTVPGRGAAKADCLLSRLAAAGLSVPHAAHRLDRDTSGLLALGATPRAHAALSAAFGARRVGKAYEALVRGWPPSEGQVAAPIGTARGRAAVAAAGRPSLTAFRVLAVGEGEGGRWARVRLTPQTGRTHQLRLHMAHIGHPILGDELHGGDAAAAAPRLCLHATSLGFAHPESGEYVSFTSAAPF</sequence>
<accession>A0AB34IGH9</accession>
<proteinExistence type="inferred from homology"/>
<comment type="caution">
    <text evidence="3">The sequence shown here is derived from an EMBL/GenBank/DDBJ whole genome shotgun (WGS) entry which is preliminary data.</text>
</comment>